<dbReference type="EMBL" id="HACA01006577">
    <property type="protein sequence ID" value="CDW23938.1"/>
    <property type="molecule type" value="Transcribed_RNA"/>
</dbReference>
<dbReference type="AlphaFoldDB" id="A0A0K2TD55"/>
<sequence>EPIPSQLLGRIRQLVGTSSIDDNTLQTLVAQRLSNAVATFPSLLTANLEEDAALTDK</sequence>
<protein>
    <submittedName>
        <fullName evidence="1">Uncharacterized protein</fullName>
    </submittedName>
</protein>
<organism evidence="1">
    <name type="scientific">Lepeophtheirus salmonis</name>
    <name type="common">Salmon louse</name>
    <name type="synonym">Caligus salmonis</name>
    <dbReference type="NCBI Taxonomy" id="72036"/>
    <lineage>
        <taxon>Eukaryota</taxon>
        <taxon>Metazoa</taxon>
        <taxon>Ecdysozoa</taxon>
        <taxon>Arthropoda</taxon>
        <taxon>Crustacea</taxon>
        <taxon>Multicrustacea</taxon>
        <taxon>Hexanauplia</taxon>
        <taxon>Copepoda</taxon>
        <taxon>Siphonostomatoida</taxon>
        <taxon>Caligidae</taxon>
        <taxon>Lepeophtheirus</taxon>
    </lineage>
</organism>
<accession>A0A0K2TD55</accession>
<evidence type="ECO:0000313" key="1">
    <source>
        <dbReference type="EMBL" id="CDW23938.1"/>
    </source>
</evidence>
<feature type="non-terminal residue" evidence="1">
    <location>
        <position position="1"/>
    </location>
</feature>
<proteinExistence type="predicted"/>
<name>A0A0K2TD55_LEPSM</name>
<reference evidence="1" key="1">
    <citation type="submission" date="2014-05" db="EMBL/GenBank/DDBJ databases">
        <authorList>
            <person name="Chronopoulou M."/>
        </authorList>
    </citation>
    <scope>NUCLEOTIDE SEQUENCE</scope>
    <source>
        <tissue evidence="1">Whole organism</tissue>
    </source>
</reference>